<gene>
    <name evidence="6" type="ORF">H0235_002316</name>
</gene>
<protein>
    <recommendedName>
        <fullName evidence="8">Zinc finger CW-type PWWP domain protein 1</fullName>
    </recommendedName>
</protein>
<evidence type="ECO:0000313" key="6">
    <source>
        <dbReference type="EMBL" id="KAF7434125.1"/>
    </source>
</evidence>
<dbReference type="SUPFAM" id="SSF63748">
    <property type="entry name" value="Tudor/PWWP/MBT"/>
    <property type="match status" value="1"/>
</dbReference>
<name>A0A834P9L2_VESPE</name>
<dbReference type="PROSITE" id="PS50812">
    <property type="entry name" value="PWWP"/>
    <property type="match status" value="1"/>
</dbReference>
<reference evidence="6" key="1">
    <citation type="journal article" date="2020" name="G3 (Bethesda)">
        <title>High-Quality Assemblies for Three Invasive Social Wasps from the &lt;i&gt;Vespula&lt;/i&gt; Genus.</title>
        <authorList>
            <person name="Harrop T.W.R."/>
            <person name="Guhlin J."/>
            <person name="McLaughlin G.M."/>
            <person name="Permina E."/>
            <person name="Stockwell P."/>
            <person name="Gilligan J."/>
            <person name="Le Lec M.F."/>
            <person name="Gruber M.A.M."/>
            <person name="Quinn O."/>
            <person name="Lovegrove M."/>
            <person name="Duncan E.J."/>
            <person name="Remnant E.J."/>
            <person name="Van Eeckhoven J."/>
            <person name="Graham B."/>
            <person name="Knapp R.A."/>
            <person name="Langford K.W."/>
            <person name="Kronenberg Z."/>
            <person name="Press M.O."/>
            <person name="Eacker S.M."/>
            <person name="Wilson-Rankin E.E."/>
            <person name="Purcell J."/>
            <person name="Lester P.J."/>
            <person name="Dearden P.K."/>
        </authorList>
    </citation>
    <scope>NUCLEOTIDE SEQUENCE</scope>
    <source>
        <strain evidence="6">Volc-1</strain>
    </source>
</reference>
<evidence type="ECO:0000256" key="3">
    <source>
        <dbReference type="ARBA" id="ARBA00022833"/>
    </source>
</evidence>
<dbReference type="InterPro" id="IPR011124">
    <property type="entry name" value="Znf_CW"/>
</dbReference>
<feature type="domain" description="PWWP" evidence="4">
    <location>
        <begin position="339"/>
        <end position="405"/>
    </location>
</feature>
<organism evidence="6 7">
    <name type="scientific">Vespula pensylvanica</name>
    <name type="common">Western yellow jacket</name>
    <name type="synonym">Wasp</name>
    <dbReference type="NCBI Taxonomy" id="30213"/>
    <lineage>
        <taxon>Eukaryota</taxon>
        <taxon>Metazoa</taxon>
        <taxon>Ecdysozoa</taxon>
        <taxon>Arthropoda</taxon>
        <taxon>Hexapoda</taxon>
        <taxon>Insecta</taxon>
        <taxon>Pterygota</taxon>
        <taxon>Neoptera</taxon>
        <taxon>Endopterygota</taxon>
        <taxon>Hymenoptera</taxon>
        <taxon>Apocrita</taxon>
        <taxon>Aculeata</taxon>
        <taxon>Vespoidea</taxon>
        <taxon>Vespidae</taxon>
        <taxon>Vespinae</taxon>
        <taxon>Vespula</taxon>
    </lineage>
</organism>
<dbReference type="Pfam" id="PF07496">
    <property type="entry name" value="zf-CW"/>
    <property type="match status" value="1"/>
</dbReference>
<dbReference type="SMART" id="SM00293">
    <property type="entry name" value="PWWP"/>
    <property type="match status" value="1"/>
</dbReference>
<keyword evidence="3" id="KW-0862">Zinc</keyword>
<dbReference type="Gene3D" id="3.30.40.100">
    <property type="match status" value="1"/>
</dbReference>
<dbReference type="Proteomes" id="UP000600918">
    <property type="component" value="Unassembled WGS sequence"/>
</dbReference>
<dbReference type="AlphaFoldDB" id="A0A834P9L2"/>
<proteinExistence type="predicted"/>
<evidence type="ECO:0000256" key="2">
    <source>
        <dbReference type="ARBA" id="ARBA00022771"/>
    </source>
</evidence>
<accession>A0A834P9L2</accession>
<comment type="caution">
    <text evidence="6">The sequence shown here is derived from an EMBL/GenBank/DDBJ whole genome shotgun (WGS) entry which is preliminary data.</text>
</comment>
<evidence type="ECO:0000256" key="1">
    <source>
        <dbReference type="ARBA" id="ARBA00022723"/>
    </source>
</evidence>
<dbReference type="Gene3D" id="2.30.30.140">
    <property type="match status" value="1"/>
</dbReference>
<evidence type="ECO:0000259" key="5">
    <source>
        <dbReference type="PROSITE" id="PS51050"/>
    </source>
</evidence>
<feature type="domain" description="CW-type" evidence="5">
    <location>
        <begin position="271"/>
        <end position="325"/>
    </location>
</feature>
<evidence type="ECO:0000259" key="4">
    <source>
        <dbReference type="PROSITE" id="PS50812"/>
    </source>
</evidence>
<dbReference type="PROSITE" id="PS51050">
    <property type="entry name" value="ZF_CW"/>
    <property type="match status" value="1"/>
</dbReference>
<dbReference type="InterPro" id="IPR042778">
    <property type="entry name" value="ZCWPW1/ZCWPW2"/>
</dbReference>
<keyword evidence="2" id="KW-0863">Zinc-finger</keyword>
<sequence length="530" mass="62642">MKNFNINSKKNLFHYYDVTTSQTFDNENPFEQCPYVCTRSYVSSTETDLSKHNQENYIVRADNTIEISKQTPIVKRPLLIPTTPIKKTKQWNRNELKPKKLTYQDERFYEINDRDSGVVLESENYLNNTEYSEICNTIKYNIFQQENKKTEKIPNIKGVTQNSNILVEPRITRSITKKLQLYKNNENNIQEIQEIIETPRNTKNNTTTKATCSKKSTNYSKKNQNFCERKERKINNLDRYIINENDHNMPMLSQYNGNGTWQDKLQWLQPRRDIGMWIQCCRKECKKWRYTIDYHDPVDVPIIWYCEMNSDMKIASCIIPEEPKPEEIESDLIENKYNAGSIVWAKRNTYLWWPAMVDDCPIKFRYYELKRNSIIPVKYHVIFFDQKELIHSWVKCKSIKPLIINKNNVFLEKVSNNVKYGNRIKESYNLACSAIPMTILERLKNFSLVALYKSERVLSNNVNNNIVSADNYKNIVTTIETVSHNNIKKSNTEFIPNLIDLDEIIPSSQPKLDATIQSKKRKFQRKNQAS</sequence>
<dbReference type="Pfam" id="PF00855">
    <property type="entry name" value="PWWP"/>
    <property type="match status" value="1"/>
</dbReference>
<keyword evidence="1" id="KW-0479">Metal-binding</keyword>
<dbReference type="EMBL" id="JACSDY010000002">
    <property type="protein sequence ID" value="KAF7434125.1"/>
    <property type="molecule type" value="Genomic_DNA"/>
</dbReference>
<dbReference type="InterPro" id="IPR000313">
    <property type="entry name" value="PWWP_dom"/>
</dbReference>
<evidence type="ECO:0000313" key="7">
    <source>
        <dbReference type="Proteomes" id="UP000600918"/>
    </source>
</evidence>
<dbReference type="PANTHER" id="PTHR15999">
    <property type="entry name" value="ZINC FINGER CW-TYPE PWWP DOMAIN PROTEIN 1"/>
    <property type="match status" value="1"/>
</dbReference>
<evidence type="ECO:0008006" key="8">
    <source>
        <dbReference type="Google" id="ProtNLM"/>
    </source>
</evidence>
<dbReference type="GO" id="GO:0005634">
    <property type="term" value="C:nucleus"/>
    <property type="evidence" value="ECO:0007669"/>
    <property type="project" value="TreeGrafter"/>
</dbReference>
<dbReference type="PANTHER" id="PTHR15999:SF2">
    <property type="entry name" value="ZINC FINGER CW-TYPE PWWP DOMAIN PROTEIN 1"/>
    <property type="match status" value="1"/>
</dbReference>
<keyword evidence="7" id="KW-1185">Reference proteome</keyword>
<dbReference type="CDD" id="cd20145">
    <property type="entry name" value="PWWP_ZCWPW1"/>
    <property type="match status" value="1"/>
</dbReference>
<dbReference type="GO" id="GO:0008270">
    <property type="term" value="F:zinc ion binding"/>
    <property type="evidence" value="ECO:0007669"/>
    <property type="project" value="UniProtKB-KW"/>
</dbReference>